<dbReference type="Proteomes" id="UP000265000">
    <property type="component" value="Unplaced"/>
</dbReference>
<dbReference type="SUPFAM" id="SSF48726">
    <property type="entry name" value="Immunoglobulin"/>
    <property type="match status" value="5"/>
</dbReference>
<accession>A0A3Q2PDQ0</accession>
<dbReference type="InterPro" id="IPR013783">
    <property type="entry name" value="Ig-like_fold"/>
</dbReference>
<dbReference type="PANTHER" id="PTHR11860:SF118">
    <property type="entry name" value="CMRF35-LIKE MOLECULE 3-RELATED"/>
    <property type="match status" value="1"/>
</dbReference>
<evidence type="ECO:0000313" key="7">
    <source>
        <dbReference type="Proteomes" id="UP000265000"/>
    </source>
</evidence>
<protein>
    <submittedName>
        <fullName evidence="6">Polymeric immunoglobulin receptor-like</fullName>
    </submittedName>
</protein>
<feature type="domain" description="Immunoglobulin" evidence="5">
    <location>
        <begin position="532"/>
        <end position="624"/>
    </location>
</feature>
<feature type="domain" description="Immunoglobulin" evidence="5">
    <location>
        <begin position="321"/>
        <end position="417"/>
    </location>
</feature>
<dbReference type="PANTHER" id="PTHR11860">
    <property type="entry name" value="POLYMERIC-IMMUNOGLOBULIN RECEPTOR"/>
    <property type="match status" value="1"/>
</dbReference>
<sequence>MRSSEGLIHVFGYEGRDVRVYCPYSQGYETHQKYLCKNLCGYWDYLITSSEKNKTKYSIYDDEKTKVFTVIISDVRVDDAGKYWCGVTILGKDLYTEVKLEVQPVYQHQSSTVRTIIAATSPVSEDLTEAPSWVSSTAGLIHVFGYEGRDVRISCPYSQGYEDHVKYLCKNRCGYSDYLIKSSEKNKTKYSIYDDERTRVFTVIISELRFDDAGKYWCGVTVLGRDLYTEVKLEVQPEKEEHNAGREKKLEDLPAHSTTAVYQHQNSTMRTIIAATSPVSEELTEVYQPQSTTGKTIITTAPPVSEELSEAPSWVSSVEGLIHVFGYEGRDVRISCPYDRGFEDHEKYLCNNDCGYSDVLVRTTQKTKTRYFIHDDKTRRVFTVTISDLHLKDAGKYLCGVTRLGKDPFTEVKLELKPDRCCNTLNKIHGDEEGSVSISCPYEPQCQNNFKFFCRGNHPSTCLQQAVITSKNRQRGRFRLMDDRKSRKFVVTISNLTLNDSGLYLCGVQRNSSLDVFSAVQLEVKERCCVKTINIRGVVGKPVTFQCRYPPQHNNGTMLLCKGDLANNCKDMMDQSRFTLTNASPNSLSVTITKLEAGDGGTYWCRSGPESSVGNYTHIHLSVADEAHHALLALPAVLLLLVIIVLVLVYKKKYHKK</sequence>
<keyword evidence="2 4" id="KW-0812">Transmembrane</keyword>
<keyword evidence="7" id="KW-1185">Reference proteome</keyword>
<proteinExistence type="predicted"/>
<dbReference type="Ensembl" id="ENSFHET00000031394.1">
    <property type="protein sequence ID" value="ENSFHEP00000010924.1"/>
    <property type="gene ID" value="ENSFHEG00000012311.1"/>
</dbReference>
<dbReference type="GO" id="GO:0004888">
    <property type="term" value="F:transmembrane signaling receptor activity"/>
    <property type="evidence" value="ECO:0007669"/>
    <property type="project" value="TreeGrafter"/>
</dbReference>
<dbReference type="InterPro" id="IPR036179">
    <property type="entry name" value="Ig-like_dom_sf"/>
</dbReference>
<dbReference type="Gene3D" id="2.60.40.10">
    <property type="entry name" value="Immunoglobulins"/>
    <property type="match status" value="5"/>
</dbReference>
<dbReference type="InterPro" id="IPR003599">
    <property type="entry name" value="Ig_sub"/>
</dbReference>
<organism evidence="6 7">
    <name type="scientific">Fundulus heteroclitus</name>
    <name type="common">Killifish</name>
    <name type="synonym">Mummichog</name>
    <dbReference type="NCBI Taxonomy" id="8078"/>
    <lineage>
        <taxon>Eukaryota</taxon>
        <taxon>Metazoa</taxon>
        <taxon>Chordata</taxon>
        <taxon>Craniata</taxon>
        <taxon>Vertebrata</taxon>
        <taxon>Euteleostomi</taxon>
        <taxon>Actinopterygii</taxon>
        <taxon>Neopterygii</taxon>
        <taxon>Teleostei</taxon>
        <taxon>Neoteleostei</taxon>
        <taxon>Acanthomorphata</taxon>
        <taxon>Ovalentaria</taxon>
        <taxon>Atherinomorphae</taxon>
        <taxon>Cyprinodontiformes</taxon>
        <taxon>Fundulidae</taxon>
        <taxon>Fundulus</taxon>
    </lineage>
</organism>
<dbReference type="Pfam" id="PF07686">
    <property type="entry name" value="V-set"/>
    <property type="match status" value="4"/>
</dbReference>
<dbReference type="GeneTree" id="ENSGT00950000182977"/>
<name>A0A3Q2PDQ0_FUNHE</name>
<evidence type="ECO:0000256" key="2">
    <source>
        <dbReference type="ARBA" id="ARBA00022692"/>
    </source>
</evidence>
<evidence type="ECO:0000256" key="1">
    <source>
        <dbReference type="ARBA" id="ARBA00004370"/>
    </source>
</evidence>
<evidence type="ECO:0000256" key="3">
    <source>
        <dbReference type="ARBA" id="ARBA00023136"/>
    </source>
</evidence>
<evidence type="ECO:0000256" key="4">
    <source>
        <dbReference type="SAM" id="Phobius"/>
    </source>
</evidence>
<evidence type="ECO:0000259" key="5">
    <source>
        <dbReference type="SMART" id="SM00409"/>
    </source>
</evidence>
<feature type="domain" description="Immunoglobulin" evidence="5">
    <location>
        <begin position="7"/>
        <end position="103"/>
    </location>
</feature>
<keyword evidence="4" id="KW-1133">Transmembrane helix</keyword>
<evidence type="ECO:0000313" key="6">
    <source>
        <dbReference type="Ensembl" id="ENSFHEP00000010924.1"/>
    </source>
</evidence>
<comment type="subcellular location">
    <subcellularLocation>
        <location evidence="1">Membrane</location>
    </subcellularLocation>
</comment>
<feature type="domain" description="Immunoglobulin" evidence="5">
    <location>
        <begin position="140"/>
        <end position="236"/>
    </location>
</feature>
<feature type="domain" description="Immunoglobulin" evidence="5">
    <location>
        <begin position="425"/>
        <end position="525"/>
    </location>
</feature>
<dbReference type="GO" id="GO:0005886">
    <property type="term" value="C:plasma membrane"/>
    <property type="evidence" value="ECO:0007669"/>
    <property type="project" value="TreeGrafter"/>
</dbReference>
<dbReference type="InterPro" id="IPR050671">
    <property type="entry name" value="CD300_family_receptors"/>
</dbReference>
<reference evidence="6" key="1">
    <citation type="submission" date="2025-08" db="UniProtKB">
        <authorList>
            <consortium name="Ensembl"/>
        </authorList>
    </citation>
    <scope>IDENTIFICATION</scope>
</reference>
<keyword evidence="3 4" id="KW-0472">Membrane</keyword>
<reference evidence="6" key="2">
    <citation type="submission" date="2025-09" db="UniProtKB">
        <authorList>
            <consortium name="Ensembl"/>
        </authorList>
    </citation>
    <scope>IDENTIFICATION</scope>
</reference>
<dbReference type="InterPro" id="IPR013106">
    <property type="entry name" value="Ig_V-set"/>
</dbReference>
<dbReference type="STRING" id="8078.ENSFHEP00000010924"/>
<dbReference type="SMART" id="SM00409">
    <property type="entry name" value="IG"/>
    <property type="match status" value="5"/>
</dbReference>
<feature type="transmembrane region" description="Helical" evidence="4">
    <location>
        <begin position="630"/>
        <end position="650"/>
    </location>
</feature>
<dbReference type="AlphaFoldDB" id="A0A3Q2PDQ0"/>